<protein>
    <submittedName>
        <fullName evidence="3">ParB-like protein</fullName>
    </submittedName>
</protein>
<dbReference type="Gene3D" id="1.10.10.2830">
    <property type="match status" value="1"/>
</dbReference>
<dbReference type="InterPro" id="IPR041468">
    <property type="entry name" value="HTH_ParB/Spo0J"/>
</dbReference>
<dbReference type="Gene3D" id="3.90.1530.30">
    <property type="match status" value="1"/>
</dbReference>
<evidence type="ECO:0000256" key="1">
    <source>
        <dbReference type="SAM" id="MobiDB-lite"/>
    </source>
</evidence>
<name>D4Z8U0_SPHIU</name>
<dbReference type="GO" id="GO:0007059">
    <property type="term" value="P:chromosome segregation"/>
    <property type="evidence" value="ECO:0007669"/>
    <property type="project" value="TreeGrafter"/>
</dbReference>
<dbReference type="Pfam" id="PF02195">
    <property type="entry name" value="ParB_N"/>
    <property type="match status" value="1"/>
</dbReference>
<dbReference type="CDD" id="cd16406">
    <property type="entry name" value="ParB_N_like"/>
    <property type="match status" value="1"/>
</dbReference>
<dbReference type="SUPFAM" id="SSF109709">
    <property type="entry name" value="KorB DNA-binding domain-like"/>
    <property type="match status" value="1"/>
</dbReference>
<feature type="compositionally biased region" description="Basic and acidic residues" evidence="1">
    <location>
        <begin position="412"/>
        <end position="423"/>
    </location>
</feature>
<dbReference type="EMBL" id="AP010805">
    <property type="protein sequence ID" value="BAI99022.1"/>
    <property type="molecule type" value="Genomic_DNA"/>
</dbReference>
<feature type="region of interest" description="Disordered" evidence="1">
    <location>
        <begin position="389"/>
        <end position="423"/>
    </location>
</feature>
<feature type="domain" description="ParB-like N-terminal" evidence="2">
    <location>
        <begin position="5"/>
        <end position="103"/>
    </location>
</feature>
<dbReference type="InterPro" id="IPR036086">
    <property type="entry name" value="ParB/Sulfiredoxin_sf"/>
</dbReference>
<organism evidence="3 4">
    <name type="scientific">Sphingobium indicum (strain DSM 16413 / CCM 7287 / MTCC 6362 / UT26 / NBRC 101211 / UT26S)</name>
    <name type="common">Sphingobium japonicum</name>
    <dbReference type="NCBI Taxonomy" id="452662"/>
    <lineage>
        <taxon>Bacteria</taxon>
        <taxon>Pseudomonadati</taxon>
        <taxon>Pseudomonadota</taxon>
        <taxon>Alphaproteobacteria</taxon>
        <taxon>Sphingomonadales</taxon>
        <taxon>Sphingomonadaceae</taxon>
        <taxon>Sphingobium</taxon>
    </lineage>
</organism>
<accession>D4Z8U0</accession>
<dbReference type="SUPFAM" id="SSF110849">
    <property type="entry name" value="ParB/Sulfiredoxin"/>
    <property type="match status" value="1"/>
</dbReference>
<evidence type="ECO:0000313" key="3">
    <source>
        <dbReference type="EMBL" id="BAI99022.1"/>
    </source>
</evidence>
<gene>
    <name evidence="3" type="ordered locus">SJA_P1-00700</name>
</gene>
<dbReference type="KEGG" id="sjp:SJA_P1-00700"/>
<evidence type="ECO:0000259" key="2">
    <source>
        <dbReference type="SMART" id="SM00470"/>
    </source>
</evidence>
<reference evidence="3 4" key="1">
    <citation type="journal article" date="2010" name="J. Bacteriol.">
        <title>Complete genome sequence of the representative gamma-hexachlorocyclohexane-degrading bacterium Sphingobium japonicum UT26.</title>
        <authorList>
            <person name="Nagata Y."/>
            <person name="Ohtsubo Y."/>
            <person name="Endo R."/>
            <person name="Ichikawa N."/>
            <person name="Ankai A."/>
            <person name="Oguchi A."/>
            <person name="Fukui S."/>
            <person name="Fujita N."/>
            <person name="Tsuda M."/>
        </authorList>
    </citation>
    <scope>NUCLEOTIDE SEQUENCE [LARGE SCALE GENOMIC DNA]</scope>
    <source>
        <strain evidence="4">DSM 16413 / CCM 7287 / MTCC 6362 / UT26 / NBRC 101211 / UT26S</strain>
        <plasmid evidence="3 4">pCHQ1</plasmid>
    </source>
</reference>
<keyword evidence="3" id="KW-0614">Plasmid</keyword>
<dbReference type="PANTHER" id="PTHR33375">
    <property type="entry name" value="CHROMOSOME-PARTITIONING PROTEIN PARB-RELATED"/>
    <property type="match status" value="1"/>
</dbReference>
<dbReference type="SMART" id="SM00470">
    <property type="entry name" value="ParB"/>
    <property type="match status" value="1"/>
</dbReference>
<dbReference type="Proteomes" id="UP000007753">
    <property type="component" value="Plasmid pCHQ1"/>
</dbReference>
<dbReference type="InterPro" id="IPR050336">
    <property type="entry name" value="Chromosome_partition/occlusion"/>
</dbReference>
<sequence length="676" mass="73564">MTEILYIPASKLSVSPLNVRKSQDPVADAQLRADIIARGVLQNLIGVPKARRKGHYEITAGGRRLTQAQAAIAAGELPADYVIPVKPMADVGDAQEASLAENFQRLKMSPTDECIAFLHATQRDGQTPAEVARRFGLTERFVLGRMRLAKLADVVFDALRDGKISLDIAMAYATTSDTARQQAVYEQLSRGGYGINAYTVRRMVQEGGCRGTDPRARLVGREVYEAAGGRIDADLYDDAGGETWLDTELLDRLVTEKLACFASDTRDAMGLAEVRVVGDSADIWSEARALQTIKLDSPALDDEAQARVAVIEQEIEELQTTAGEGGLSDEQQARYDGLGVERERLLAPMPTISDEQKSSAIGFVYLSRDGSLQLHQDFYGKLVEAPAPGAPAQDAVADERSPSSEGLAGVAEEPKAKGLSKRLTDELAHQKTELVALHVASDPHFALMLGTFVMVDKVVCRYADQDGSLLPSTLACRTPESALSDFKSGTQAAERWTELESTLDRSWAELVTPIERFEAFRALDDDMRAAWFGWAVARTLIPTAYGETGDIFISHVGEQLEIDVAAWWRPTALNYFDRAPKHVTLDAIDRVGGPELRHRYALAKKGDLATTAEKLFRGDSLIEADAKERALAWVPTEMSFSARLDASNPAVEVAHLGDEASDTGAMHNPDTFADAA</sequence>
<evidence type="ECO:0000313" key="4">
    <source>
        <dbReference type="Proteomes" id="UP000007753"/>
    </source>
</evidence>
<dbReference type="HOGENOM" id="CLU_019174_1_1_5"/>
<dbReference type="PANTHER" id="PTHR33375:SF7">
    <property type="entry name" value="CHROMOSOME 2-PARTITIONING PROTEIN PARB-RELATED"/>
    <property type="match status" value="1"/>
</dbReference>
<dbReference type="RefSeq" id="WP_013041613.1">
    <property type="nucleotide sequence ID" value="NC_014007.1"/>
</dbReference>
<dbReference type="InterPro" id="IPR003115">
    <property type="entry name" value="ParB_N"/>
</dbReference>
<dbReference type="GeneID" id="29275640"/>
<dbReference type="AlphaFoldDB" id="D4Z8U0"/>
<dbReference type="GO" id="GO:0005694">
    <property type="term" value="C:chromosome"/>
    <property type="evidence" value="ECO:0007669"/>
    <property type="project" value="TreeGrafter"/>
</dbReference>
<keyword evidence="4" id="KW-1185">Reference proteome</keyword>
<dbReference type="Pfam" id="PF17762">
    <property type="entry name" value="HTH_ParB"/>
    <property type="match status" value="1"/>
</dbReference>
<geneLocation type="plasmid" evidence="3 4">
    <name>pCHQ1</name>
</geneLocation>
<proteinExistence type="predicted"/>